<sequence>MATFGKATFDTAIYAASRPTYPRALFEYVFRFHGSAGAARWVTAIDLGCGTGQATVELTPFKKVIGADPSAGMVESARKALKSNDIQKGQIEYVQSPAEKLDFLESESVDLMIAAQAGHWFDWSKMWHEAARVLRKDGTAAIWNYSEFRLPRYPTFAPQITQFFQGTDPLNSVGPYWQQPGRSILDNHLIAIPNAEEVVPGAFKDFTRCYFTGTHHPHLPSPQPILMRKTMTWNNLYDYLRTCSALHTFLEKNPQDKLRPEGDICMRFWKSLMSNAEEQDGVNVGAEDNVDVEWPLAVVMVKKA</sequence>
<reference evidence="5 6" key="1">
    <citation type="submission" date="2014-06" db="EMBL/GenBank/DDBJ databases">
        <authorList>
            <consortium name="DOE Joint Genome Institute"/>
            <person name="Kuo A."/>
            <person name="Kohler A."/>
            <person name="Nagy L.G."/>
            <person name="Floudas D."/>
            <person name="Copeland A."/>
            <person name="Barry K.W."/>
            <person name="Cichocki N."/>
            <person name="Veneault-Fourrey C."/>
            <person name="LaButti K."/>
            <person name="Lindquist E.A."/>
            <person name="Lipzen A."/>
            <person name="Lundell T."/>
            <person name="Morin E."/>
            <person name="Murat C."/>
            <person name="Sun H."/>
            <person name="Tunlid A."/>
            <person name="Henrissat B."/>
            <person name="Grigoriev I.V."/>
            <person name="Hibbett D.S."/>
            <person name="Martin F."/>
            <person name="Nordberg H.P."/>
            <person name="Cantor M.N."/>
            <person name="Hua S.X."/>
        </authorList>
    </citation>
    <scope>NUCLEOTIDE SEQUENCE [LARGE SCALE GENOMIC DNA]</scope>
    <source>
        <strain evidence="5 6">ATCC 200175</strain>
    </source>
</reference>
<protein>
    <recommendedName>
        <fullName evidence="4">Methyltransferase type 11 domain-containing protein</fullName>
    </recommendedName>
</protein>
<dbReference type="Gene3D" id="3.40.50.150">
    <property type="entry name" value="Vaccinia Virus protein VP39"/>
    <property type="match status" value="1"/>
</dbReference>
<keyword evidence="2" id="KW-0489">Methyltransferase</keyword>
<dbReference type="SUPFAM" id="SSF53335">
    <property type="entry name" value="S-adenosyl-L-methionine-dependent methyltransferases"/>
    <property type="match status" value="1"/>
</dbReference>
<organism evidence="5 6">
    <name type="scientific">Paxillus involutus ATCC 200175</name>
    <dbReference type="NCBI Taxonomy" id="664439"/>
    <lineage>
        <taxon>Eukaryota</taxon>
        <taxon>Fungi</taxon>
        <taxon>Dikarya</taxon>
        <taxon>Basidiomycota</taxon>
        <taxon>Agaricomycotina</taxon>
        <taxon>Agaricomycetes</taxon>
        <taxon>Agaricomycetidae</taxon>
        <taxon>Boletales</taxon>
        <taxon>Paxilineae</taxon>
        <taxon>Paxillaceae</taxon>
        <taxon>Paxillus</taxon>
    </lineage>
</organism>
<dbReference type="PANTHER" id="PTHR44942:SF4">
    <property type="entry name" value="METHYLTRANSFERASE TYPE 11 DOMAIN-CONTAINING PROTEIN"/>
    <property type="match status" value="1"/>
</dbReference>
<comment type="similarity">
    <text evidence="1">Belongs to the methyltransferase superfamily.</text>
</comment>
<evidence type="ECO:0000256" key="3">
    <source>
        <dbReference type="ARBA" id="ARBA00022679"/>
    </source>
</evidence>
<reference evidence="6" key="2">
    <citation type="submission" date="2015-01" db="EMBL/GenBank/DDBJ databases">
        <title>Evolutionary Origins and Diversification of the Mycorrhizal Mutualists.</title>
        <authorList>
            <consortium name="DOE Joint Genome Institute"/>
            <consortium name="Mycorrhizal Genomics Consortium"/>
            <person name="Kohler A."/>
            <person name="Kuo A."/>
            <person name="Nagy L.G."/>
            <person name="Floudas D."/>
            <person name="Copeland A."/>
            <person name="Barry K.W."/>
            <person name="Cichocki N."/>
            <person name="Veneault-Fourrey C."/>
            <person name="LaButti K."/>
            <person name="Lindquist E.A."/>
            <person name="Lipzen A."/>
            <person name="Lundell T."/>
            <person name="Morin E."/>
            <person name="Murat C."/>
            <person name="Riley R."/>
            <person name="Ohm R."/>
            <person name="Sun H."/>
            <person name="Tunlid A."/>
            <person name="Henrissat B."/>
            <person name="Grigoriev I.V."/>
            <person name="Hibbett D.S."/>
            <person name="Martin F."/>
        </authorList>
    </citation>
    <scope>NUCLEOTIDE SEQUENCE [LARGE SCALE GENOMIC DNA]</scope>
    <source>
        <strain evidence="6">ATCC 200175</strain>
    </source>
</reference>
<dbReference type="PANTHER" id="PTHR44942">
    <property type="entry name" value="METHYLTRANSF_11 DOMAIN-CONTAINING PROTEIN"/>
    <property type="match status" value="1"/>
</dbReference>
<evidence type="ECO:0000313" key="5">
    <source>
        <dbReference type="EMBL" id="KIJ12659.1"/>
    </source>
</evidence>
<dbReference type="Pfam" id="PF08241">
    <property type="entry name" value="Methyltransf_11"/>
    <property type="match status" value="1"/>
</dbReference>
<feature type="domain" description="Methyltransferase type 11" evidence="4">
    <location>
        <begin position="46"/>
        <end position="141"/>
    </location>
</feature>
<dbReference type="GO" id="GO:0008757">
    <property type="term" value="F:S-adenosylmethionine-dependent methyltransferase activity"/>
    <property type="evidence" value="ECO:0007669"/>
    <property type="project" value="InterPro"/>
</dbReference>
<dbReference type="HOGENOM" id="CLU_049344_1_1_1"/>
<evidence type="ECO:0000313" key="6">
    <source>
        <dbReference type="Proteomes" id="UP000053647"/>
    </source>
</evidence>
<name>A0A0C9SUG0_PAXIN</name>
<dbReference type="Proteomes" id="UP000053647">
    <property type="component" value="Unassembled WGS sequence"/>
</dbReference>
<evidence type="ECO:0000256" key="2">
    <source>
        <dbReference type="ARBA" id="ARBA00022603"/>
    </source>
</evidence>
<dbReference type="InterPro" id="IPR051052">
    <property type="entry name" value="Diverse_substrate_MTase"/>
</dbReference>
<dbReference type="CDD" id="cd02440">
    <property type="entry name" value="AdoMet_MTases"/>
    <property type="match status" value="1"/>
</dbReference>
<accession>A0A0C9SUG0</accession>
<dbReference type="InterPro" id="IPR029063">
    <property type="entry name" value="SAM-dependent_MTases_sf"/>
</dbReference>
<gene>
    <name evidence="5" type="ORF">PAXINDRAFT_171073</name>
</gene>
<evidence type="ECO:0000256" key="1">
    <source>
        <dbReference type="ARBA" id="ARBA00008361"/>
    </source>
</evidence>
<proteinExistence type="inferred from homology"/>
<evidence type="ECO:0000259" key="4">
    <source>
        <dbReference type="Pfam" id="PF08241"/>
    </source>
</evidence>
<dbReference type="GO" id="GO:0032259">
    <property type="term" value="P:methylation"/>
    <property type="evidence" value="ECO:0007669"/>
    <property type="project" value="UniProtKB-KW"/>
</dbReference>
<dbReference type="OrthoDB" id="10027013at2759"/>
<keyword evidence="6" id="KW-1185">Reference proteome</keyword>
<dbReference type="EMBL" id="KN819361">
    <property type="protein sequence ID" value="KIJ12659.1"/>
    <property type="molecule type" value="Genomic_DNA"/>
</dbReference>
<dbReference type="InterPro" id="IPR013216">
    <property type="entry name" value="Methyltransf_11"/>
</dbReference>
<dbReference type="AlphaFoldDB" id="A0A0C9SUG0"/>
<keyword evidence="3" id="KW-0808">Transferase</keyword>